<dbReference type="InterPro" id="IPR045336">
    <property type="entry name" value="MmgE_PrpD_N"/>
</dbReference>
<dbReference type="Proteomes" id="UP001596547">
    <property type="component" value="Unassembled WGS sequence"/>
</dbReference>
<proteinExistence type="inferred from homology"/>
<comment type="similarity">
    <text evidence="1">Belongs to the PrpD family.</text>
</comment>
<dbReference type="Pfam" id="PF03972">
    <property type="entry name" value="MmgE_PrpD_N"/>
    <property type="match status" value="1"/>
</dbReference>
<accession>A0ABD6AFX7</accession>
<sequence>MRSTSPRSPDEELAAFVADIGDDDLPPELVRRAERAFVDTVGVTVAGAVEGAGAIAVETTRAIGDGGPASLIGVPGGASVTDAAFANGTAGHGLDFDDVTRGVWHPSVPMVAPILALAEAEGLSGRRAVTAYVAGYEAQCYLADALLPEHYERGWHATATFGTVGAAVACAVLLDVGEEAARHAVNAAASMPAGLKKNFGTTTKPMHAGHAARSGLTAALLAARGHTAAAGALGTDRGFLDLYAGERVHPDAMARLGEGWALDRDGIQVKKYPCCYFTHPAVYATQRLVDTHGVDPRDVESVRVRASQGAADALHYDDPASGLEAKFSMPYTVAAAAVRDRVGLEAFDDDSVGNPEVQAVRERVVFEVDPDLAYEPYHTNVAIETTGGETYERTQERPPGTPSDPLSDEELAAKFRMCVARADADIDADAAYRRLDALSGQSSVARVLEVL</sequence>
<dbReference type="Pfam" id="PF19305">
    <property type="entry name" value="MmgE_PrpD_C"/>
    <property type="match status" value="1"/>
</dbReference>
<evidence type="ECO:0000313" key="6">
    <source>
        <dbReference type="Proteomes" id="UP001596547"/>
    </source>
</evidence>
<evidence type="ECO:0000259" key="3">
    <source>
        <dbReference type="Pfam" id="PF03972"/>
    </source>
</evidence>
<feature type="domain" description="MmgE/PrpD N-terminal" evidence="3">
    <location>
        <begin position="11"/>
        <end position="246"/>
    </location>
</feature>
<evidence type="ECO:0000313" key="5">
    <source>
        <dbReference type="EMBL" id="MFC7318733.1"/>
    </source>
</evidence>
<dbReference type="InterPro" id="IPR042183">
    <property type="entry name" value="MmgE/PrpD_sf_1"/>
</dbReference>
<dbReference type="GeneID" id="79317078"/>
<dbReference type="SUPFAM" id="SSF103378">
    <property type="entry name" value="2-methylcitrate dehydratase PrpD"/>
    <property type="match status" value="1"/>
</dbReference>
<reference evidence="5 6" key="1">
    <citation type="journal article" date="2019" name="Int. J. Syst. Evol. Microbiol.">
        <title>The Global Catalogue of Microorganisms (GCM) 10K type strain sequencing project: providing services to taxonomists for standard genome sequencing and annotation.</title>
        <authorList>
            <consortium name="The Broad Institute Genomics Platform"/>
            <consortium name="The Broad Institute Genome Sequencing Center for Infectious Disease"/>
            <person name="Wu L."/>
            <person name="Ma J."/>
        </authorList>
    </citation>
    <scope>NUCLEOTIDE SEQUENCE [LARGE SCALE GENOMIC DNA]</scope>
    <source>
        <strain evidence="5 6">PSR21</strain>
    </source>
</reference>
<evidence type="ECO:0000259" key="4">
    <source>
        <dbReference type="Pfam" id="PF19305"/>
    </source>
</evidence>
<dbReference type="Gene3D" id="3.30.1330.120">
    <property type="entry name" value="2-methylcitrate dehydratase PrpD"/>
    <property type="match status" value="1"/>
</dbReference>
<comment type="caution">
    <text evidence="5">The sequence shown here is derived from an EMBL/GenBank/DDBJ whole genome shotgun (WGS) entry which is preliminary data.</text>
</comment>
<gene>
    <name evidence="5" type="ORF">ACFQPE_18310</name>
</gene>
<dbReference type="InterPro" id="IPR005656">
    <property type="entry name" value="MmgE_PrpD"/>
</dbReference>
<evidence type="ECO:0000256" key="1">
    <source>
        <dbReference type="ARBA" id="ARBA00006174"/>
    </source>
</evidence>
<dbReference type="EMBL" id="JBHTBF010000003">
    <property type="protein sequence ID" value="MFC7318733.1"/>
    <property type="molecule type" value="Genomic_DNA"/>
</dbReference>
<protein>
    <submittedName>
        <fullName evidence="5">MmgE/PrpD family protein</fullName>
    </submittedName>
</protein>
<organism evidence="5 6">
    <name type="scientific">Halomarina halobia</name>
    <dbReference type="NCBI Taxonomy" id="3033386"/>
    <lineage>
        <taxon>Archaea</taxon>
        <taxon>Methanobacteriati</taxon>
        <taxon>Methanobacteriota</taxon>
        <taxon>Stenosarchaea group</taxon>
        <taxon>Halobacteria</taxon>
        <taxon>Halobacteriales</taxon>
        <taxon>Natronomonadaceae</taxon>
        <taxon>Halomarina</taxon>
    </lineage>
</organism>
<keyword evidence="6" id="KW-1185">Reference proteome</keyword>
<dbReference type="InterPro" id="IPR036148">
    <property type="entry name" value="MmgE/PrpD_sf"/>
</dbReference>
<dbReference type="InterPro" id="IPR042188">
    <property type="entry name" value="MmgE/PrpD_sf_2"/>
</dbReference>
<dbReference type="AlphaFoldDB" id="A0ABD6AFX7"/>
<feature type="domain" description="MmgE/PrpD C-terminal" evidence="4">
    <location>
        <begin position="272"/>
        <end position="422"/>
    </location>
</feature>
<dbReference type="PANTHER" id="PTHR16943:SF8">
    <property type="entry name" value="2-METHYLCITRATE DEHYDRATASE"/>
    <property type="match status" value="1"/>
</dbReference>
<name>A0ABD6AFX7_9EURY</name>
<dbReference type="Gene3D" id="1.10.4100.10">
    <property type="entry name" value="2-methylcitrate dehydratase PrpD"/>
    <property type="match status" value="1"/>
</dbReference>
<evidence type="ECO:0000256" key="2">
    <source>
        <dbReference type="SAM" id="MobiDB-lite"/>
    </source>
</evidence>
<feature type="region of interest" description="Disordered" evidence="2">
    <location>
        <begin position="385"/>
        <end position="407"/>
    </location>
</feature>
<dbReference type="PANTHER" id="PTHR16943">
    <property type="entry name" value="2-METHYLCITRATE DEHYDRATASE-RELATED"/>
    <property type="match status" value="1"/>
</dbReference>
<dbReference type="RefSeq" id="WP_276306429.1">
    <property type="nucleotide sequence ID" value="NZ_CP119993.1"/>
</dbReference>
<dbReference type="InterPro" id="IPR045337">
    <property type="entry name" value="MmgE_PrpD_C"/>
</dbReference>